<keyword evidence="2" id="KW-0645">Protease</keyword>
<feature type="domain" description="PPPDE" evidence="5">
    <location>
        <begin position="35"/>
        <end position="172"/>
    </location>
</feature>
<organism evidence="6">
    <name type="scientific">Araucaria cunninghamii</name>
    <name type="common">Hoop pine</name>
    <name type="synonym">Moreton Bay pine</name>
    <dbReference type="NCBI Taxonomy" id="56994"/>
    <lineage>
        <taxon>Eukaryota</taxon>
        <taxon>Viridiplantae</taxon>
        <taxon>Streptophyta</taxon>
        <taxon>Embryophyta</taxon>
        <taxon>Tracheophyta</taxon>
        <taxon>Spermatophyta</taxon>
        <taxon>Pinopsida</taxon>
        <taxon>Pinidae</taxon>
        <taxon>Conifers II</taxon>
        <taxon>Araucariales</taxon>
        <taxon>Araucariaceae</taxon>
        <taxon>Araucaria</taxon>
    </lineage>
</organism>
<evidence type="ECO:0000313" key="6">
    <source>
        <dbReference type="EMBL" id="JAG92971.1"/>
    </source>
</evidence>
<comment type="similarity">
    <text evidence="1">Belongs to the DeSI family.</text>
</comment>
<keyword evidence="3" id="KW-0378">Hydrolase</keyword>
<evidence type="ECO:0000256" key="3">
    <source>
        <dbReference type="ARBA" id="ARBA00022801"/>
    </source>
</evidence>
<reference evidence="6" key="1">
    <citation type="submission" date="2015-03" db="EMBL/GenBank/DDBJ databases">
        <title>A transcriptome of Araucaria cunninghamii, an australian fine timber species.</title>
        <authorList>
            <person name="Jing Yi C.J.Y."/>
            <person name="Yin San L.Y.S."/>
            <person name="Abdul Karim S.S."/>
            <person name="Wan Azmi N.N."/>
            <person name="Hercus R.R."/>
            <person name="Croft L.L."/>
        </authorList>
    </citation>
    <scope>NUCLEOTIDE SEQUENCE</scope>
    <source>
        <strain evidence="6">MI0301</strain>
        <tissue evidence="6">Leaf</tissue>
    </source>
</reference>
<evidence type="ECO:0000259" key="5">
    <source>
        <dbReference type="PROSITE" id="PS51858"/>
    </source>
</evidence>
<feature type="compositionally biased region" description="Polar residues" evidence="4">
    <location>
        <begin position="182"/>
        <end position="199"/>
    </location>
</feature>
<dbReference type="Pfam" id="PF05903">
    <property type="entry name" value="Peptidase_C97"/>
    <property type="match status" value="1"/>
</dbReference>
<dbReference type="GO" id="GO:0006508">
    <property type="term" value="P:proteolysis"/>
    <property type="evidence" value="ECO:0007669"/>
    <property type="project" value="UniProtKB-KW"/>
</dbReference>
<dbReference type="SMART" id="SM01179">
    <property type="entry name" value="DUF862"/>
    <property type="match status" value="1"/>
</dbReference>
<evidence type="ECO:0000256" key="4">
    <source>
        <dbReference type="SAM" id="MobiDB-lite"/>
    </source>
</evidence>
<evidence type="ECO:0000256" key="2">
    <source>
        <dbReference type="ARBA" id="ARBA00022670"/>
    </source>
</evidence>
<dbReference type="PANTHER" id="PTHR12378:SF80">
    <property type="entry name" value="IP06716P-RELATED"/>
    <property type="match status" value="1"/>
</dbReference>
<proteinExistence type="inferred from homology"/>
<sequence length="231" mass="26410">MMSMWSLLSKNLDSDSSRSSEESSNNNNNSSRYCVPLYLNVYDLTPLNNYLYWFGLGIFHTGIEAHGIEYAFGAHDYPASGVFAVQPKKCPGFIFRHSVLLGTITMSCLEFQQFMEQMARNYYGDSYHLITKNCNHFTEDVCMRLLNKPAPAWVNRLARLGAFCNCLLPESIQVTTVRQTAEYQGSSEDGSETRSIQDQLESDGEHNDEESESFMRDRLHDMPMKQAKDFL</sequence>
<dbReference type="InterPro" id="IPR008580">
    <property type="entry name" value="PPPDE_dom"/>
</dbReference>
<dbReference type="EMBL" id="GCKF01057714">
    <property type="protein sequence ID" value="JAG92971.1"/>
    <property type="molecule type" value="Transcribed_RNA"/>
</dbReference>
<dbReference type="Gene3D" id="3.90.1720.30">
    <property type="entry name" value="PPPDE domains"/>
    <property type="match status" value="1"/>
</dbReference>
<dbReference type="InterPro" id="IPR042266">
    <property type="entry name" value="PPPDE_sf"/>
</dbReference>
<dbReference type="PANTHER" id="PTHR12378">
    <property type="entry name" value="DESUMOYLATING ISOPEPTIDASE"/>
    <property type="match status" value="1"/>
</dbReference>
<feature type="compositionally biased region" description="Acidic residues" evidence="4">
    <location>
        <begin position="200"/>
        <end position="212"/>
    </location>
</feature>
<feature type="compositionally biased region" description="Basic and acidic residues" evidence="4">
    <location>
        <begin position="213"/>
        <end position="231"/>
    </location>
</feature>
<dbReference type="GO" id="GO:0101005">
    <property type="term" value="F:deubiquitinase activity"/>
    <property type="evidence" value="ECO:0007669"/>
    <property type="project" value="TreeGrafter"/>
</dbReference>
<feature type="compositionally biased region" description="Basic and acidic residues" evidence="4">
    <location>
        <begin position="12"/>
        <end position="21"/>
    </location>
</feature>
<accession>A0A0D6QRU7</accession>
<dbReference type="GO" id="GO:0016579">
    <property type="term" value="P:protein deubiquitination"/>
    <property type="evidence" value="ECO:0007669"/>
    <property type="project" value="TreeGrafter"/>
</dbReference>
<feature type="region of interest" description="Disordered" evidence="4">
    <location>
        <begin position="182"/>
        <end position="231"/>
    </location>
</feature>
<protein>
    <recommendedName>
        <fullName evidence="5">PPPDE domain-containing protein</fullName>
    </recommendedName>
</protein>
<evidence type="ECO:0000256" key="1">
    <source>
        <dbReference type="ARBA" id="ARBA00008140"/>
    </source>
</evidence>
<feature type="compositionally biased region" description="Low complexity" evidence="4">
    <location>
        <begin position="1"/>
        <end position="11"/>
    </location>
</feature>
<dbReference type="AlphaFoldDB" id="A0A0D6QRU7"/>
<name>A0A0D6QRU7_ARACU</name>
<dbReference type="PROSITE" id="PS51858">
    <property type="entry name" value="PPPDE"/>
    <property type="match status" value="1"/>
</dbReference>
<feature type="region of interest" description="Disordered" evidence="4">
    <location>
        <begin position="1"/>
        <end position="28"/>
    </location>
</feature>